<dbReference type="AlphaFoldDB" id="A0A8J7FBK3"/>
<evidence type="ECO:0000259" key="1">
    <source>
        <dbReference type="SMART" id="SM00782"/>
    </source>
</evidence>
<feature type="domain" description="PhnA protein N-terminal proteobacterial" evidence="1">
    <location>
        <begin position="20"/>
        <end position="68"/>
    </location>
</feature>
<gene>
    <name evidence="2" type="ORF">IOQ59_05330</name>
</gene>
<dbReference type="RefSeq" id="WP_193952236.1">
    <property type="nucleotide sequence ID" value="NZ_JADEYS010000004.1"/>
</dbReference>
<dbReference type="InterPro" id="IPR013991">
    <property type="entry name" value="PhnaA_N_proteobac"/>
</dbReference>
<evidence type="ECO:0000313" key="2">
    <source>
        <dbReference type="EMBL" id="MBE9396681.1"/>
    </source>
</evidence>
<keyword evidence="3" id="KW-1185">Reference proteome</keyword>
<dbReference type="SMART" id="SM00782">
    <property type="entry name" value="PhnA_Zn_Ribbon"/>
    <property type="match status" value="1"/>
</dbReference>
<comment type="caution">
    <text evidence="2">The sequence shown here is derived from an EMBL/GenBank/DDBJ whole genome shotgun (WGS) entry which is preliminary data.</text>
</comment>
<name>A0A8J7FBK3_9GAMM</name>
<organism evidence="2 3">
    <name type="scientific">Pontibacterium sinense</name>
    <dbReference type="NCBI Taxonomy" id="2781979"/>
    <lineage>
        <taxon>Bacteria</taxon>
        <taxon>Pseudomonadati</taxon>
        <taxon>Pseudomonadota</taxon>
        <taxon>Gammaproteobacteria</taxon>
        <taxon>Oceanospirillales</taxon>
        <taxon>Oceanospirillaceae</taxon>
        <taxon>Pontibacterium</taxon>
    </lineage>
</organism>
<reference evidence="2" key="1">
    <citation type="submission" date="2020-10" db="EMBL/GenBank/DDBJ databases">
        <title>Bacterium isolated from coastal waters sediment.</title>
        <authorList>
            <person name="Chen R.-J."/>
            <person name="Lu D.-C."/>
            <person name="Zhu K.-L."/>
            <person name="Du Z.-J."/>
        </authorList>
    </citation>
    <scope>NUCLEOTIDE SEQUENCE</scope>
    <source>
        <strain evidence="2">N1Y112</strain>
    </source>
</reference>
<dbReference type="Proteomes" id="UP000640333">
    <property type="component" value="Unassembled WGS sequence"/>
</dbReference>
<accession>A0A8J7FBK3</accession>
<dbReference type="EMBL" id="JADEYS010000004">
    <property type="protein sequence ID" value="MBE9396681.1"/>
    <property type="molecule type" value="Genomic_DNA"/>
</dbReference>
<evidence type="ECO:0000313" key="3">
    <source>
        <dbReference type="Proteomes" id="UP000640333"/>
    </source>
</evidence>
<proteinExistence type="predicted"/>
<sequence>MARGYERHHGHHGLSIYGKELVRRCSAHCELCDAQGIKLKIFEVPPFDSEPDVNHCIMICETCLDQIEHPKHMDRNHWRCLNSSMWSPVSAVKVTAVAMLQRLSNSEDWATELLEQRYMEPEESEWLEEVEL</sequence>
<protein>
    <submittedName>
        <fullName evidence="2">PhnA protein</fullName>
    </submittedName>
</protein>